<evidence type="ECO:0000256" key="1">
    <source>
        <dbReference type="ARBA" id="ARBA00004167"/>
    </source>
</evidence>
<comment type="subcellular location">
    <subcellularLocation>
        <location evidence="1">Membrane</location>
        <topology evidence="1">Single-pass membrane protein</topology>
    </subcellularLocation>
</comment>
<evidence type="ECO:0000256" key="7">
    <source>
        <dbReference type="SAM" id="Phobius"/>
    </source>
</evidence>
<dbReference type="CDD" id="cd16429">
    <property type="entry name" value="VirB10"/>
    <property type="match status" value="1"/>
</dbReference>
<keyword evidence="3 7" id="KW-0812">Transmembrane</keyword>
<protein>
    <submittedName>
        <fullName evidence="8">TrbI/VirB10 family protein</fullName>
    </submittedName>
</protein>
<dbReference type="AlphaFoldDB" id="A0A3M2HF30"/>
<dbReference type="Pfam" id="PF03743">
    <property type="entry name" value="TrbI"/>
    <property type="match status" value="1"/>
</dbReference>
<evidence type="ECO:0000256" key="2">
    <source>
        <dbReference type="ARBA" id="ARBA00010265"/>
    </source>
</evidence>
<evidence type="ECO:0000256" key="5">
    <source>
        <dbReference type="ARBA" id="ARBA00023136"/>
    </source>
</evidence>
<sequence>MVSKSDDSPHGDAQAMPPKVAPETLELRARPPRVTRLNPRTLAAVVGGLAAVVLGALVWSLQPQHRAKIAARDELFNVERIPRSEGLDRLPADYAQLEPTATPSPVPQLGPPLPGDVGAAIVKVQGQALVPGDAAKADNNAEELRLVTLREAEDAVRSPIFFGVGGSNAPSGRRSGLATNGLDRGAPPMTTEAGAALASRGDPNEPFTSNSANAQKRDSGFVQLPVSPYQLMAGTVIAAALVTGIKSDLPGEVIATVTEPVYDSATGEHLLIPQGSRLLGRYNSQVSYGQRRVQVVWQRLIFPDTTSVQLDNLVGTDAAGYSGLEDGVDWHWDRIAAGAAMSSLLGIGAELAAPQNRSDSDRVIIAGRDGLQDTVNQVGQQMTQRNLDIKPTLTQRPGLPLRVIVNRDMVLHPFPEAFGERTDPPLIEGNVR</sequence>
<reference evidence="8 9" key="1">
    <citation type="submission" date="2018-10" db="EMBL/GenBank/DDBJ databases">
        <title>Pseudomonas zhaodongensis NEAU-ST5-21(T) genome.</title>
        <authorList>
            <person name="Peng J."/>
            <person name="Liu Z.-P."/>
        </authorList>
    </citation>
    <scope>NUCLEOTIDE SEQUENCE [LARGE SCALE GENOMIC DNA]</scope>
    <source>
        <strain evidence="8 9">NEAU-ST5-21</strain>
    </source>
</reference>
<evidence type="ECO:0000313" key="9">
    <source>
        <dbReference type="Proteomes" id="UP000269774"/>
    </source>
</evidence>
<feature type="region of interest" description="Disordered" evidence="6">
    <location>
        <begin position="169"/>
        <end position="216"/>
    </location>
</feature>
<dbReference type="GO" id="GO:0016020">
    <property type="term" value="C:membrane"/>
    <property type="evidence" value="ECO:0007669"/>
    <property type="project" value="UniProtKB-SubCell"/>
</dbReference>
<feature type="compositionally biased region" description="Basic and acidic residues" evidence="6">
    <location>
        <begin position="1"/>
        <end position="10"/>
    </location>
</feature>
<dbReference type="Gene3D" id="2.40.128.260">
    <property type="entry name" value="Type IV secretion system, VirB10/TraB/TrbI"/>
    <property type="match status" value="1"/>
</dbReference>
<keyword evidence="9" id="KW-1185">Reference proteome</keyword>
<evidence type="ECO:0000256" key="3">
    <source>
        <dbReference type="ARBA" id="ARBA00022692"/>
    </source>
</evidence>
<dbReference type="InterPro" id="IPR005498">
    <property type="entry name" value="T4SS_VirB10/TraB/TrbI"/>
</dbReference>
<evidence type="ECO:0000313" key="8">
    <source>
        <dbReference type="EMBL" id="RMH87558.1"/>
    </source>
</evidence>
<proteinExistence type="inferred from homology"/>
<dbReference type="OrthoDB" id="9766860at2"/>
<accession>A0A3M2HF30</accession>
<dbReference type="Proteomes" id="UP000269774">
    <property type="component" value="Unassembled WGS sequence"/>
</dbReference>
<evidence type="ECO:0000256" key="6">
    <source>
        <dbReference type="SAM" id="MobiDB-lite"/>
    </source>
</evidence>
<dbReference type="InterPro" id="IPR042217">
    <property type="entry name" value="T4SS_VirB10/TrbI"/>
</dbReference>
<feature type="region of interest" description="Disordered" evidence="6">
    <location>
        <begin position="1"/>
        <end position="32"/>
    </location>
</feature>
<gene>
    <name evidence="8" type="ORF">EA797_20905</name>
</gene>
<evidence type="ECO:0000256" key="4">
    <source>
        <dbReference type="ARBA" id="ARBA00022989"/>
    </source>
</evidence>
<dbReference type="RefSeq" id="WP_122168803.1">
    <property type="nucleotide sequence ID" value="NZ_CP180504.1"/>
</dbReference>
<keyword evidence="4 7" id="KW-1133">Transmembrane helix</keyword>
<name>A0A3M2HF30_9GAMM</name>
<dbReference type="EMBL" id="RFFM01000010">
    <property type="protein sequence ID" value="RMH87558.1"/>
    <property type="molecule type" value="Genomic_DNA"/>
</dbReference>
<comment type="similarity">
    <text evidence="2">Belongs to the TrbI/VirB10 family.</text>
</comment>
<organism evidence="8 9">
    <name type="scientific">Stutzerimonas zhaodongensis</name>
    <dbReference type="NCBI Taxonomy" id="1176257"/>
    <lineage>
        <taxon>Bacteria</taxon>
        <taxon>Pseudomonadati</taxon>
        <taxon>Pseudomonadota</taxon>
        <taxon>Gammaproteobacteria</taxon>
        <taxon>Pseudomonadales</taxon>
        <taxon>Pseudomonadaceae</taxon>
        <taxon>Stutzerimonas</taxon>
    </lineage>
</organism>
<comment type="caution">
    <text evidence="8">The sequence shown here is derived from an EMBL/GenBank/DDBJ whole genome shotgun (WGS) entry which is preliminary data.</text>
</comment>
<keyword evidence="5 7" id="KW-0472">Membrane</keyword>
<feature type="transmembrane region" description="Helical" evidence="7">
    <location>
        <begin position="42"/>
        <end position="61"/>
    </location>
</feature>